<comment type="caution">
    <text evidence="2">The sequence shown here is derived from an EMBL/GenBank/DDBJ whole genome shotgun (WGS) entry which is preliminary data.</text>
</comment>
<feature type="compositionally biased region" description="Polar residues" evidence="1">
    <location>
        <begin position="196"/>
        <end position="214"/>
    </location>
</feature>
<dbReference type="EMBL" id="ATMH01012526">
    <property type="protein sequence ID" value="EPY15142.1"/>
    <property type="molecule type" value="Genomic_DNA"/>
</dbReference>
<dbReference type="Proteomes" id="UP000015354">
    <property type="component" value="Unassembled WGS sequence"/>
</dbReference>
<protein>
    <submittedName>
        <fullName evidence="2">Uncharacterized protein</fullName>
    </submittedName>
</protein>
<feature type="region of interest" description="Disordered" evidence="1">
    <location>
        <begin position="128"/>
        <end position="227"/>
    </location>
</feature>
<proteinExistence type="predicted"/>
<gene>
    <name evidence="2" type="ORF">STCU_12322</name>
</gene>
<feature type="region of interest" description="Disordered" evidence="1">
    <location>
        <begin position="1"/>
        <end position="33"/>
    </location>
</feature>
<reference evidence="2 3" key="1">
    <citation type="journal article" date="2013" name="PLoS ONE">
        <title>Predicting the Proteins of Angomonas deanei, Strigomonas culicis and Their Respective Endosymbionts Reveals New Aspects of the Trypanosomatidae Family.</title>
        <authorList>
            <person name="Motta M.C."/>
            <person name="Martins A.C."/>
            <person name="de Souza S.S."/>
            <person name="Catta-Preta C.M."/>
            <person name="Silva R."/>
            <person name="Klein C.C."/>
            <person name="de Almeida L.G."/>
            <person name="de Lima Cunha O."/>
            <person name="Ciapina L.P."/>
            <person name="Brocchi M."/>
            <person name="Colabardini A.C."/>
            <person name="de Araujo Lima B."/>
            <person name="Machado C.R."/>
            <person name="de Almeida Soares C.M."/>
            <person name="Probst C.M."/>
            <person name="de Menezes C.B."/>
            <person name="Thompson C.E."/>
            <person name="Bartholomeu D.C."/>
            <person name="Gradia D.F."/>
            <person name="Pavoni D.P."/>
            <person name="Grisard E.C."/>
            <person name="Fantinatti-Garboggini F."/>
            <person name="Marchini F.K."/>
            <person name="Rodrigues-Luiz G.F."/>
            <person name="Wagner G."/>
            <person name="Goldman G.H."/>
            <person name="Fietto J.L."/>
            <person name="Elias M.C."/>
            <person name="Goldman M.H."/>
            <person name="Sagot M.F."/>
            <person name="Pereira M."/>
            <person name="Stoco P.H."/>
            <person name="de Mendonca-Neto R.P."/>
            <person name="Teixeira S.M."/>
            <person name="Maciel T.E."/>
            <person name="de Oliveira Mendes T.A."/>
            <person name="Urmenyi T.P."/>
            <person name="de Souza W."/>
            <person name="Schenkman S."/>
            <person name="de Vasconcelos A.T."/>
        </authorList>
    </citation>
    <scope>NUCLEOTIDE SEQUENCE [LARGE SCALE GENOMIC DNA]</scope>
</reference>
<sequence>MDPNDPPMSNAVLQGGGGTVVKAPFKPPSSNSKAYKETLARDIKKEFNASKRIHDTDDYNILRTGYRIACSTSGSKLQFNTDLGFCDLPATSDDRLVIDSAKEYDNQELPQNRRTNSFGQSDAFATENASAVEEPFSSPRRRTTPYLCTRRERKSPTDPSDPCEFAPRRMVQPSSRAVPQLGGISTPPATEEKKSTTSIESPCATQTETSSNAPNDEPCSRSDSGTTLIPDEKKLSLLSTDVMPLSCYVSLACGRRFSTKLTQKMEMISQPSTNKPHSFKVTVYRGAAVYEGEDNSMGVALADAVTQAMQYHKGFNFWNAMFLQFVAFLPRRIRTRRKLAWYGWRIVFGSQNNEKNIFVLDREDSFHCSAEVWLHYSRMKDVTFTISEGIGKTSKEEKDVAVMRAASRHLFPLWKMIMSTGEPQITQRVKKWAKYIFEVEARNAKFGK</sequence>
<evidence type="ECO:0000313" key="3">
    <source>
        <dbReference type="Proteomes" id="UP000015354"/>
    </source>
</evidence>
<dbReference type="AlphaFoldDB" id="S9TAZ0"/>
<accession>S9TAZ0</accession>
<keyword evidence="3" id="KW-1185">Reference proteome</keyword>
<evidence type="ECO:0000313" key="2">
    <source>
        <dbReference type="EMBL" id="EPY15142.1"/>
    </source>
</evidence>
<organism evidence="2 3">
    <name type="scientific">Strigomonas culicis</name>
    <dbReference type="NCBI Taxonomy" id="28005"/>
    <lineage>
        <taxon>Eukaryota</taxon>
        <taxon>Discoba</taxon>
        <taxon>Euglenozoa</taxon>
        <taxon>Kinetoplastea</taxon>
        <taxon>Metakinetoplastina</taxon>
        <taxon>Trypanosomatida</taxon>
        <taxon>Trypanosomatidae</taxon>
        <taxon>Strigomonadinae</taxon>
        <taxon>Strigomonas</taxon>
    </lineage>
</organism>
<evidence type="ECO:0000256" key="1">
    <source>
        <dbReference type="SAM" id="MobiDB-lite"/>
    </source>
</evidence>
<name>S9TAZ0_9TRYP</name>